<organism evidence="4 5">
    <name type="scientific">Microvirga aerophila</name>
    <dbReference type="NCBI Taxonomy" id="670291"/>
    <lineage>
        <taxon>Bacteria</taxon>
        <taxon>Pseudomonadati</taxon>
        <taxon>Pseudomonadota</taxon>
        <taxon>Alphaproteobacteria</taxon>
        <taxon>Hyphomicrobiales</taxon>
        <taxon>Methylobacteriaceae</taxon>
        <taxon>Microvirga</taxon>
    </lineage>
</organism>
<dbReference type="SUPFAM" id="SSF56925">
    <property type="entry name" value="OMPA-like"/>
    <property type="match status" value="1"/>
</dbReference>
<evidence type="ECO:0000313" key="4">
    <source>
        <dbReference type="EMBL" id="GEO17259.1"/>
    </source>
</evidence>
<keyword evidence="5" id="KW-1185">Reference proteome</keyword>
<evidence type="ECO:0000256" key="2">
    <source>
        <dbReference type="SAM" id="SignalP"/>
    </source>
</evidence>
<dbReference type="InterPro" id="IPR027385">
    <property type="entry name" value="Beta-barrel_OMP"/>
</dbReference>
<dbReference type="EMBL" id="BJYU01000097">
    <property type="protein sequence ID" value="GEO17259.1"/>
    <property type="molecule type" value="Genomic_DNA"/>
</dbReference>
<evidence type="ECO:0000256" key="1">
    <source>
        <dbReference type="ARBA" id="ARBA00022729"/>
    </source>
</evidence>
<dbReference type="RefSeq" id="WP_162815586.1">
    <property type="nucleotide sequence ID" value="NZ_BJYU01000097.1"/>
</dbReference>
<accession>A0A512BZ73</accession>
<dbReference type="Pfam" id="PF13505">
    <property type="entry name" value="OMP_b-brl"/>
    <property type="match status" value="1"/>
</dbReference>
<gene>
    <name evidence="4" type="ORF">MAE02_49550</name>
</gene>
<evidence type="ECO:0000313" key="5">
    <source>
        <dbReference type="Proteomes" id="UP000321085"/>
    </source>
</evidence>
<protein>
    <submittedName>
        <fullName evidence="4">Outer surface protein</fullName>
    </submittedName>
</protein>
<dbReference type="AlphaFoldDB" id="A0A512BZ73"/>
<dbReference type="InterPro" id="IPR011250">
    <property type="entry name" value="OMP/PagP_B-barrel"/>
</dbReference>
<keyword evidence="1 2" id="KW-0732">Signal</keyword>
<reference evidence="4 5" key="1">
    <citation type="submission" date="2019-07" db="EMBL/GenBank/DDBJ databases">
        <title>Whole genome shotgun sequence of Microvirga aerophila NBRC 106136.</title>
        <authorList>
            <person name="Hosoyama A."/>
            <person name="Uohara A."/>
            <person name="Ohji S."/>
            <person name="Ichikawa N."/>
        </authorList>
    </citation>
    <scope>NUCLEOTIDE SEQUENCE [LARGE SCALE GENOMIC DNA]</scope>
    <source>
        <strain evidence="4 5">NBRC 106136</strain>
    </source>
</reference>
<dbReference type="Proteomes" id="UP000321085">
    <property type="component" value="Unassembled WGS sequence"/>
</dbReference>
<comment type="caution">
    <text evidence="4">The sequence shown here is derived from an EMBL/GenBank/DDBJ whole genome shotgun (WGS) entry which is preliminary data.</text>
</comment>
<sequence>MRPIMIALMGLTFSLSALPAHAVDLPPAPILDDADEPSDAGLYLRGDIGVIDQLVTRGGRDPASTLPLVRSRFDRDVVIGGGLGYQLSPWFRADVTVDHRFEAAFKGTRLAPVTLQVLDRADFEATTLLVNGYVDLPLWSGVTPYLGAGIGASYNRLSGAERQVSSDLVSGNLHLPSRTETAFAWALMGGLAFDIGASFKIDLGYRYTHLGSARTHSTGLDAPIRAKDIDAHEFRVGARYMFD</sequence>
<name>A0A512BZ73_9HYPH</name>
<feature type="domain" description="Outer membrane protein beta-barrel" evidence="3">
    <location>
        <begin position="36"/>
        <end position="242"/>
    </location>
</feature>
<evidence type="ECO:0000259" key="3">
    <source>
        <dbReference type="Pfam" id="PF13505"/>
    </source>
</evidence>
<dbReference type="Gene3D" id="2.40.160.20">
    <property type="match status" value="1"/>
</dbReference>
<feature type="chain" id="PRO_5021852642" evidence="2">
    <location>
        <begin position="23"/>
        <end position="243"/>
    </location>
</feature>
<feature type="signal peptide" evidence="2">
    <location>
        <begin position="1"/>
        <end position="22"/>
    </location>
</feature>
<proteinExistence type="predicted"/>